<dbReference type="EMBL" id="CAKKNE010000002">
    <property type="protein sequence ID" value="CAH0368779.1"/>
    <property type="molecule type" value="Genomic_DNA"/>
</dbReference>
<feature type="region of interest" description="Disordered" evidence="1">
    <location>
        <begin position="210"/>
        <end position="250"/>
    </location>
</feature>
<dbReference type="AlphaFoldDB" id="A0A8J2SLP5"/>
<comment type="caution">
    <text evidence="2">The sequence shown here is derived from an EMBL/GenBank/DDBJ whole genome shotgun (WGS) entry which is preliminary data.</text>
</comment>
<gene>
    <name evidence="2" type="ORF">PECAL_2P18640</name>
</gene>
<sequence>MVRQATKKVLVGDAAKRWALTMPPTLAMFKSRVRQVYGLDSRTPFEIWLHPYARGAAPGRGRELVATESDYACVIDGDVLVLRLGDREVAPTPELVRAFDGDVETVYDADYRKPEPVKDLRGASVSSSRYQNFRDAIDVPNPYVTTYKTAFTPQSRFLEDSPPKDKMAAHYTCPHGAATTTYRAMFAGREPRDFHDSILEEPSILRRFVAPAPPARPPTTSTSRADFVAFPQGPKRAPAPRALGRAPPGARWKPSEYRAAYAGRAPYAAPGLGAGIQYSVLGDDLSAAPSPPRFATTTYRGHFSAKPMQGSRKIFAEPVDRAVDDVSVLSG</sequence>
<evidence type="ECO:0000256" key="1">
    <source>
        <dbReference type="SAM" id="MobiDB-lite"/>
    </source>
</evidence>
<accession>A0A8J2SLP5</accession>
<evidence type="ECO:0000313" key="3">
    <source>
        <dbReference type="Proteomes" id="UP000789595"/>
    </source>
</evidence>
<organism evidence="2 3">
    <name type="scientific">Pelagomonas calceolata</name>
    <dbReference type="NCBI Taxonomy" id="35677"/>
    <lineage>
        <taxon>Eukaryota</taxon>
        <taxon>Sar</taxon>
        <taxon>Stramenopiles</taxon>
        <taxon>Ochrophyta</taxon>
        <taxon>Pelagophyceae</taxon>
        <taxon>Pelagomonadales</taxon>
        <taxon>Pelagomonadaceae</taxon>
        <taxon>Pelagomonas</taxon>
    </lineage>
</organism>
<feature type="compositionally biased region" description="Low complexity" evidence="1">
    <location>
        <begin position="233"/>
        <end position="250"/>
    </location>
</feature>
<proteinExistence type="predicted"/>
<name>A0A8J2SLP5_9STRA</name>
<dbReference type="Proteomes" id="UP000789595">
    <property type="component" value="Unassembled WGS sequence"/>
</dbReference>
<keyword evidence="3" id="KW-1185">Reference proteome</keyword>
<evidence type="ECO:0000313" key="2">
    <source>
        <dbReference type="EMBL" id="CAH0368779.1"/>
    </source>
</evidence>
<protein>
    <submittedName>
        <fullName evidence="2">Uncharacterized protein</fullName>
    </submittedName>
</protein>
<reference evidence="2" key="1">
    <citation type="submission" date="2021-11" db="EMBL/GenBank/DDBJ databases">
        <authorList>
            <consortium name="Genoscope - CEA"/>
            <person name="William W."/>
        </authorList>
    </citation>
    <scope>NUCLEOTIDE SEQUENCE</scope>
</reference>